<accession>A0A7D5H4T1</accession>
<evidence type="ECO:0000313" key="3">
    <source>
        <dbReference type="Proteomes" id="UP000509241"/>
    </source>
</evidence>
<evidence type="ECO:0000256" key="1">
    <source>
        <dbReference type="SAM" id="MobiDB-lite"/>
    </source>
</evidence>
<feature type="compositionally biased region" description="Polar residues" evidence="1">
    <location>
        <begin position="20"/>
        <end position="29"/>
    </location>
</feature>
<protein>
    <submittedName>
        <fullName evidence="2">Uncharacterized protein</fullName>
    </submittedName>
</protein>
<dbReference type="GeneID" id="56035511"/>
<dbReference type="AlphaFoldDB" id="A0A7D5H4T1"/>
<feature type="region of interest" description="Disordered" evidence="1">
    <location>
        <begin position="20"/>
        <end position="57"/>
    </location>
</feature>
<dbReference type="KEGG" id="haly:HYG82_19430"/>
<gene>
    <name evidence="2" type="ORF">HYG82_19430</name>
</gene>
<reference evidence="2 3" key="1">
    <citation type="submission" date="2020-07" db="EMBL/GenBank/DDBJ databases">
        <authorList>
            <person name="Cui H."/>
        </authorList>
    </citation>
    <scope>NUCLEOTIDE SEQUENCE [LARGE SCALE GENOMIC DNA]</scope>
    <source>
        <strain evidence="2 3">YPL8</strain>
    </source>
</reference>
<dbReference type="RefSeq" id="WP_179263748.1">
    <property type="nucleotide sequence ID" value="NZ_CP058601.1"/>
</dbReference>
<dbReference type="EMBL" id="CP058601">
    <property type="protein sequence ID" value="QLG50851.1"/>
    <property type="molecule type" value="Genomic_DNA"/>
</dbReference>
<evidence type="ECO:0000313" key="2">
    <source>
        <dbReference type="EMBL" id="QLG50851.1"/>
    </source>
</evidence>
<dbReference type="Proteomes" id="UP000509241">
    <property type="component" value="Chromosome"/>
</dbReference>
<keyword evidence="3" id="KW-1185">Reference proteome</keyword>
<proteinExistence type="predicted"/>
<name>A0A7D5H4T1_9EURY</name>
<organism evidence="2 3">
    <name type="scientific">Natrinema halophilum</name>
    <dbReference type="NCBI Taxonomy" id="1699371"/>
    <lineage>
        <taxon>Archaea</taxon>
        <taxon>Methanobacteriati</taxon>
        <taxon>Methanobacteriota</taxon>
        <taxon>Stenosarchaea group</taxon>
        <taxon>Halobacteria</taxon>
        <taxon>Halobacteriales</taxon>
        <taxon>Natrialbaceae</taxon>
        <taxon>Natrinema</taxon>
    </lineage>
</organism>
<sequence length="76" mass="7871">MERRAVLTAIGASTLTGASLVGTASANEYDSTDETSDDGDPKLITVDAGPEDDINRTKHLGDGLVEIVESAQLPTP</sequence>